<comment type="caution">
    <text evidence="1">The sequence shown here is derived from an EMBL/GenBank/DDBJ whole genome shotgun (WGS) entry which is preliminary data.</text>
</comment>
<reference evidence="1" key="1">
    <citation type="submission" date="2022-09" db="EMBL/GenBank/DDBJ databases">
        <title>Fusarium specimens isolated from Avocado Roots.</title>
        <authorList>
            <person name="Stajich J."/>
            <person name="Roper C."/>
            <person name="Heimlech-Rivalta G."/>
        </authorList>
    </citation>
    <scope>NUCLEOTIDE SEQUENCE</scope>
    <source>
        <strain evidence="1">CF00095</strain>
    </source>
</reference>
<keyword evidence="2" id="KW-1185">Reference proteome</keyword>
<dbReference type="EMBL" id="JAOQBH010000020">
    <property type="protein sequence ID" value="KAJ4120068.1"/>
    <property type="molecule type" value="Genomic_DNA"/>
</dbReference>
<organism evidence="1 2">
    <name type="scientific">Fusarium equiseti</name>
    <name type="common">Fusarium scirpi</name>
    <dbReference type="NCBI Taxonomy" id="61235"/>
    <lineage>
        <taxon>Eukaryota</taxon>
        <taxon>Fungi</taxon>
        <taxon>Dikarya</taxon>
        <taxon>Ascomycota</taxon>
        <taxon>Pezizomycotina</taxon>
        <taxon>Sordariomycetes</taxon>
        <taxon>Hypocreomycetidae</taxon>
        <taxon>Hypocreales</taxon>
        <taxon>Nectriaceae</taxon>
        <taxon>Fusarium</taxon>
        <taxon>Fusarium incarnatum-equiseti species complex</taxon>
    </lineage>
</organism>
<proteinExistence type="predicted"/>
<accession>A0ABQ8R0M3</accession>
<dbReference type="Proteomes" id="UP001152024">
    <property type="component" value="Unassembled WGS sequence"/>
</dbReference>
<name>A0ABQ8R0M3_FUSEQ</name>
<protein>
    <submittedName>
        <fullName evidence="1">Uncharacterized protein</fullName>
    </submittedName>
</protein>
<gene>
    <name evidence="1" type="ORF">NW768_010351</name>
</gene>
<evidence type="ECO:0000313" key="2">
    <source>
        <dbReference type="Proteomes" id="UP001152024"/>
    </source>
</evidence>
<evidence type="ECO:0000313" key="1">
    <source>
        <dbReference type="EMBL" id="KAJ4120068.1"/>
    </source>
</evidence>
<sequence length="124" mass="13951">MDEQGDVVMGGTSDFLPEPSPFLTIQAKTEFATNLNFLIKLTSEPIPDLGSKKEQVKFLLQKLQAITELLQLLQMSSDLLADGHAYHAQLTVRERLEEKRVMEIDQEDQESVQGIVITGLTEFM</sequence>